<accession>A0A0F2LWS8</accession>
<dbReference type="VEuPathDB" id="FungiDB:SPSK_10656"/>
<reference evidence="1 2" key="2">
    <citation type="journal article" date="2015" name="Eukaryot. Cell">
        <title>Asexual propagation of a virulent clone complex in a human and feline outbreak of sporotrichosis.</title>
        <authorList>
            <person name="Teixeira Mde M."/>
            <person name="Rodrigues A.M."/>
            <person name="Tsui C.K."/>
            <person name="de Almeida L.G."/>
            <person name="Van Diepeningen A.D."/>
            <person name="van den Ende B.G."/>
            <person name="Fernandes G.F."/>
            <person name="Kano R."/>
            <person name="Hamelin R.C."/>
            <person name="Lopes-Bezerra L.M."/>
            <person name="Vasconcelos A.T."/>
            <person name="de Hoog S."/>
            <person name="de Camargo Z.P."/>
            <person name="Felipe M.S."/>
        </authorList>
    </citation>
    <scope>NUCLEOTIDE SEQUENCE [LARGE SCALE GENOMIC DNA]</scope>
    <source>
        <strain evidence="1 2">1099-18</strain>
    </source>
</reference>
<dbReference type="KEGG" id="ssck:SPSK_10656"/>
<dbReference type="EMBL" id="AXCR01000012">
    <property type="protein sequence ID" value="KJR80361.1"/>
    <property type="molecule type" value="Genomic_DNA"/>
</dbReference>
<reference evidence="1 2" key="1">
    <citation type="journal article" date="2014" name="BMC Genomics">
        <title>Comparative genomics of the major fungal agents of human and animal Sporotrichosis: Sporothrix schenckii and Sporothrix brasiliensis.</title>
        <authorList>
            <person name="Teixeira M.M."/>
            <person name="de Almeida L.G."/>
            <person name="Kubitschek-Barreira P."/>
            <person name="Alves F.L."/>
            <person name="Kioshima E.S."/>
            <person name="Abadio A.K."/>
            <person name="Fernandes L."/>
            <person name="Derengowski L.S."/>
            <person name="Ferreira K.S."/>
            <person name="Souza R.C."/>
            <person name="Ruiz J.C."/>
            <person name="de Andrade N.C."/>
            <person name="Paes H.C."/>
            <person name="Nicola A.M."/>
            <person name="Albuquerque P."/>
            <person name="Gerber A.L."/>
            <person name="Martins V.P."/>
            <person name="Peconick L.D."/>
            <person name="Neto A.V."/>
            <person name="Chaucanez C.B."/>
            <person name="Silva P.A."/>
            <person name="Cunha O.L."/>
            <person name="de Oliveira F.F."/>
            <person name="dos Santos T.C."/>
            <person name="Barros A.L."/>
            <person name="Soares M.A."/>
            <person name="de Oliveira L.M."/>
            <person name="Marini M.M."/>
            <person name="Villalobos-Duno H."/>
            <person name="Cunha M.M."/>
            <person name="de Hoog S."/>
            <person name="da Silveira J.F."/>
            <person name="Henrissat B."/>
            <person name="Nino-Vega G.A."/>
            <person name="Cisalpino P.S."/>
            <person name="Mora-Montes H.M."/>
            <person name="Almeida S.R."/>
            <person name="Stajich J.E."/>
            <person name="Lopes-Bezerra L.M."/>
            <person name="Vasconcelos A.T."/>
            <person name="Felipe M.S."/>
        </authorList>
    </citation>
    <scope>NUCLEOTIDE SEQUENCE [LARGE SCALE GENOMIC DNA]</scope>
    <source>
        <strain evidence="1 2">1099-18</strain>
    </source>
</reference>
<protein>
    <submittedName>
        <fullName evidence="1">Uncharacterized protein</fullName>
    </submittedName>
</protein>
<name>A0A0F2LWS8_SPOSC</name>
<sequence>MAAVMQVRTFPICELCGLRGMEGAAQTSHEWVAPAVIRDPYPPWPCAPDARKVWALGIGVLLDSVSFSR</sequence>
<dbReference type="AlphaFoldDB" id="A0A0F2LWS8"/>
<dbReference type="GeneID" id="27672256"/>
<evidence type="ECO:0000313" key="2">
    <source>
        <dbReference type="Proteomes" id="UP000033710"/>
    </source>
</evidence>
<evidence type="ECO:0000313" key="1">
    <source>
        <dbReference type="EMBL" id="KJR80361.1"/>
    </source>
</evidence>
<comment type="caution">
    <text evidence="1">The sequence shown here is derived from an EMBL/GenBank/DDBJ whole genome shotgun (WGS) entry which is preliminary data.</text>
</comment>
<proteinExistence type="predicted"/>
<organism evidence="1 2">
    <name type="scientific">Sporothrix schenckii 1099-18</name>
    <dbReference type="NCBI Taxonomy" id="1397361"/>
    <lineage>
        <taxon>Eukaryota</taxon>
        <taxon>Fungi</taxon>
        <taxon>Dikarya</taxon>
        <taxon>Ascomycota</taxon>
        <taxon>Pezizomycotina</taxon>
        <taxon>Sordariomycetes</taxon>
        <taxon>Sordariomycetidae</taxon>
        <taxon>Ophiostomatales</taxon>
        <taxon>Ophiostomataceae</taxon>
        <taxon>Sporothrix</taxon>
    </lineage>
</organism>
<gene>
    <name evidence="1" type="ORF">SPSK_10656</name>
</gene>
<dbReference type="Proteomes" id="UP000033710">
    <property type="component" value="Unassembled WGS sequence"/>
</dbReference>
<dbReference type="RefSeq" id="XP_016583037.1">
    <property type="nucleotide sequence ID" value="XM_016736979.1"/>
</dbReference>